<feature type="compositionally biased region" description="Polar residues" evidence="1">
    <location>
        <begin position="55"/>
        <end position="66"/>
    </location>
</feature>
<sequence>MLVPDVASSDGWPDVTSGDVCDITDAEHAPAAAHPRGNPSRIPQAAALHRRARSFTATRPISTGLSPPSAPGQQEQLREQPQQPQSLSGSALGSSRAVCESPESPQPDCGPVAVSASGGAPASSSSSADAARERDASHEAAAGRLGASCGEPAPLPSAGACLHARRHTAAQSDLRLPAGSSSSSGVSGLRPSSTGHPRFVPPGALPFPDQAPDAAPAGARKPSPIVPQPSVAGATASPAGRFPAPASDDALRLRDRLSARSTSAFSPAHAAGVASPRSAATVAPPLPSPPASGSASLAAAQPPPATDATAETDEGFATGFAPMRACDSPESAGGASTPPPTLDAHPHRRSSFRADDPAAQALLPEAGTGGSAPRAQGPALQPRHTAPLALPSSAAAAASQPAEAAVSRVATAPSLPTLASSVSPPPPKAGSSVCGRASAVSCAGSAASSHQPGAAASGGRRAGASSCSASALAALEEAELTRKRAILDRFWLPTRSDVPLPRQGLALFEEGRGSVAGSVASSHPPSTASPPRQCMRASGESSNCRGKKRRRTQSRSAVGYASAGPLFGEARRSLDADPDFDGASPAFPDDGGEDCEADFSPPSRSSAQLFGSPQAPACRRSADLSRRGTGPGGLFSGCDTSGLRCSATRPATPSSASGLNPADVGGFVGPLFGDAPRSGLGRASAAARSSSGHMATSLHQGSCGAGPAPGGDARHAAGSPSLASSSSSAAAATAAVGGATAPAALLAATVASCGVGSTAASVGCGAQSVHGGRHRRVGRSGSVASAAPSADQGFPPRPASVLAPGPTGSCCAQQGGARPPSRGFGAAGGERGAPPLEVGGGSSCPPSAVGACSSMECGRADRLLAGRDAPQPQPRRHTHSKSLGGEATFSLEALGRRLNAEDEMQLGDDDIDEDEDMSSDNDSTGSGKGAAGEPRD</sequence>
<gene>
    <name evidence="2" type="ORF">CROE0942_LOCUS15340</name>
</gene>
<feature type="region of interest" description="Disordered" evidence="1">
    <location>
        <begin position="863"/>
        <end position="936"/>
    </location>
</feature>
<feature type="compositionally biased region" description="Low complexity" evidence="1">
    <location>
        <begin position="291"/>
        <end position="300"/>
    </location>
</feature>
<reference evidence="2" key="1">
    <citation type="submission" date="2021-01" db="EMBL/GenBank/DDBJ databases">
        <authorList>
            <person name="Corre E."/>
            <person name="Pelletier E."/>
            <person name="Niang G."/>
            <person name="Scheremetjew M."/>
            <person name="Finn R."/>
            <person name="Kale V."/>
            <person name="Holt S."/>
            <person name="Cochrane G."/>
            <person name="Meng A."/>
            <person name="Brown T."/>
            <person name="Cohen L."/>
        </authorList>
    </citation>
    <scope>NUCLEOTIDE SEQUENCE</scope>
    <source>
        <strain evidence="2">E4-10</strain>
    </source>
</reference>
<accession>A0A7S0PGM3</accession>
<feature type="compositionally biased region" description="Low complexity" evidence="1">
    <location>
        <begin position="172"/>
        <end position="193"/>
    </location>
</feature>
<feature type="region of interest" description="Disordered" evidence="1">
    <location>
        <begin position="1"/>
        <end position="396"/>
    </location>
</feature>
<evidence type="ECO:0000313" key="2">
    <source>
        <dbReference type="EMBL" id="CAD8570960.1"/>
    </source>
</evidence>
<feature type="compositionally biased region" description="Low complexity" evidence="1">
    <location>
        <begin position="386"/>
        <end position="396"/>
    </location>
</feature>
<feature type="compositionally biased region" description="Low complexity" evidence="1">
    <location>
        <begin position="111"/>
        <end position="129"/>
    </location>
</feature>
<feature type="compositionally biased region" description="Low complexity" evidence="1">
    <location>
        <begin position="73"/>
        <end position="95"/>
    </location>
</feature>
<protein>
    <submittedName>
        <fullName evidence="2">Uncharacterized protein</fullName>
    </submittedName>
</protein>
<feature type="compositionally biased region" description="Low complexity" evidence="1">
    <location>
        <begin position="206"/>
        <end position="222"/>
    </location>
</feature>
<name>A0A7S0PGM3_CAFRO</name>
<dbReference type="AlphaFoldDB" id="A0A7S0PGM3"/>
<feature type="region of interest" description="Disordered" evidence="1">
    <location>
        <begin position="678"/>
        <end position="724"/>
    </location>
</feature>
<feature type="compositionally biased region" description="Low complexity" evidence="1">
    <location>
        <begin position="678"/>
        <end position="692"/>
    </location>
</feature>
<organism evidence="2">
    <name type="scientific">Cafeteria roenbergensis</name>
    <name type="common">Marine flagellate</name>
    <dbReference type="NCBI Taxonomy" id="33653"/>
    <lineage>
        <taxon>Eukaryota</taxon>
        <taxon>Sar</taxon>
        <taxon>Stramenopiles</taxon>
        <taxon>Bigyra</taxon>
        <taxon>Opalozoa</taxon>
        <taxon>Bicosoecida</taxon>
        <taxon>Cafeteriaceae</taxon>
        <taxon>Cafeteria</taxon>
    </lineage>
</organism>
<proteinExistence type="predicted"/>
<feature type="compositionally biased region" description="Low complexity" evidence="1">
    <location>
        <begin position="515"/>
        <end position="531"/>
    </location>
</feature>
<feature type="compositionally biased region" description="Basic and acidic residues" evidence="1">
    <location>
        <begin position="249"/>
        <end position="258"/>
    </location>
</feature>
<evidence type="ECO:0000256" key="1">
    <source>
        <dbReference type="SAM" id="MobiDB-lite"/>
    </source>
</evidence>
<dbReference type="EMBL" id="HBET01022391">
    <property type="protein sequence ID" value="CAD8570960.1"/>
    <property type="molecule type" value="Transcribed_RNA"/>
</dbReference>
<feature type="region of interest" description="Disordered" evidence="1">
    <location>
        <begin position="764"/>
        <end position="851"/>
    </location>
</feature>
<feature type="region of interest" description="Disordered" evidence="1">
    <location>
        <begin position="515"/>
        <end position="635"/>
    </location>
</feature>
<feature type="compositionally biased region" description="Acidic residues" evidence="1">
    <location>
        <begin position="901"/>
        <end position="919"/>
    </location>
</feature>
<feature type="compositionally biased region" description="Polar residues" evidence="1">
    <location>
        <begin position="602"/>
        <end position="611"/>
    </location>
</feature>